<organism evidence="5">
    <name type="scientific">Hemiselmis andersenii</name>
    <name type="common">Cryptophyte alga</name>
    <dbReference type="NCBI Taxonomy" id="464988"/>
    <lineage>
        <taxon>Eukaryota</taxon>
        <taxon>Cryptophyceae</taxon>
        <taxon>Cryptomonadales</taxon>
        <taxon>Hemiselmidaceae</taxon>
        <taxon>Hemiselmis</taxon>
    </lineage>
</organism>
<proteinExistence type="inferred from homology"/>
<dbReference type="PANTHER" id="PTHR11741:SF0">
    <property type="entry name" value="ELONGATION FACTOR TS, MITOCHONDRIAL"/>
    <property type="match status" value="1"/>
</dbReference>
<keyword evidence="2 3" id="KW-0648">Protein biosynthesis</keyword>
<dbReference type="AlphaFoldDB" id="A0A7S1H3H1"/>
<evidence type="ECO:0000259" key="4">
    <source>
        <dbReference type="Pfam" id="PF00889"/>
    </source>
</evidence>
<dbReference type="SUPFAM" id="SSF54713">
    <property type="entry name" value="Elongation factor Ts (EF-Ts), dimerisation domain"/>
    <property type="match status" value="1"/>
</dbReference>
<keyword evidence="3" id="KW-0496">Mitochondrion</keyword>
<comment type="function">
    <text evidence="3">Associates with the EF-Tu.GDP complex and induces the exchange of GDP to GTP. It remains bound to the aminoacyl-tRNA.EF-Tu.GTP complex up to the GTP hydrolysis stage on the ribosome.</text>
</comment>
<dbReference type="Gene3D" id="1.10.286.20">
    <property type="match status" value="1"/>
</dbReference>
<evidence type="ECO:0000313" key="5">
    <source>
        <dbReference type="EMBL" id="CAD8966573.1"/>
    </source>
</evidence>
<dbReference type="Pfam" id="PF00889">
    <property type="entry name" value="EF_TS"/>
    <property type="match status" value="1"/>
</dbReference>
<accession>A0A7S1H3H1</accession>
<dbReference type="GO" id="GO:0070125">
    <property type="term" value="P:mitochondrial translational elongation"/>
    <property type="evidence" value="ECO:0007669"/>
    <property type="project" value="TreeGrafter"/>
</dbReference>
<dbReference type="PANTHER" id="PTHR11741">
    <property type="entry name" value="ELONGATION FACTOR TS"/>
    <property type="match status" value="1"/>
</dbReference>
<evidence type="ECO:0000256" key="1">
    <source>
        <dbReference type="ARBA" id="ARBA00022768"/>
    </source>
</evidence>
<dbReference type="InterPro" id="IPR001816">
    <property type="entry name" value="Transl_elong_EFTs/EF1B"/>
</dbReference>
<comment type="subcellular location">
    <subcellularLocation>
        <location evidence="3">Mitochondrion</location>
    </subcellularLocation>
</comment>
<evidence type="ECO:0000256" key="3">
    <source>
        <dbReference type="HAMAP-Rule" id="MF_03135"/>
    </source>
</evidence>
<name>A0A7S1H3H1_HEMAN</name>
<feature type="domain" description="Translation elongation factor EFTs/EF1B dimerisation" evidence="4">
    <location>
        <begin position="4"/>
        <end position="137"/>
    </location>
</feature>
<dbReference type="InterPro" id="IPR036402">
    <property type="entry name" value="EF-Ts_dimer_sf"/>
</dbReference>
<sequence>MHTGMGEGLGKVGVLVGLESETKDTDGLAQLGYSLAMHVAAAKPLYCNVADIPQEDEDREKNVFVQQAQESGKSKEIAEKMTAGRIKKWHEDVVLHEQVYLIGGDGKAKVAKVLEEASASLGSKVTLTGFARIKCGETNDEPKKED</sequence>
<dbReference type="HAMAP" id="MF_00050">
    <property type="entry name" value="EF_Ts"/>
    <property type="match status" value="1"/>
</dbReference>
<evidence type="ECO:0000256" key="2">
    <source>
        <dbReference type="ARBA" id="ARBA00022917"/>
    </source>
</evidence>
<dbReference type="InterPro" id="IPR014039">
    <property type="entry name" value="Transl_elong_EFTs/EF1B_dimer"/>
</dbReference>
<dbReference type="Gene3D" id="3.30.479.20">
    <property type="entry name" value="Elongation factor Ts, dimerisation domain"/>
    <property type="match status" value="1"/>
</dbReference>
<gene>
    <name evidence="5" type="ORF">HAND00432_LOCUS18053</name>
</gene>
<reference evidence="5" key="1">
    <citation type="submission" date="2021-01" db="EMBL/GenBank/DDBJ databases">
        <authorList>
            <person name="Corre E."/>
            <person name="Pelletier E."/>
            <person name="Niang G."/>
            <person name="Scheremetjew M."/>
            <person name="Finn R."/>
            <person name="Kale V."/>
            <person name="Holt S."/>
            <person name="Cochrane G."/>
            <person name="Meng A."/>
            <person name="Brown T."/>
            <person name="Cohen L."/>
        </authorList>
    </citation>
    <scope>NUCLEOTIDE SEQUENCE</scope>
    <source>
        <strain evidence="5">CCMP644</strain>
    </source>
</reference>
<dbReference type="GO" id="GO:0003746">
    <property type="term" value="F:translation elongation factor activity"/>
    <property type="evidence" value="ECO:0007669"/>
    <property type="project" value="UniProtKB-UniRule"/>
</dbReference>
<dbReference type="EMBL" id="HBFX01029987">
    <property type="protein sequence ID" value="CAD8966573.1"/>
    <property type="molecule type" value="Transcribed_RNA"/>
</dbReference>
<dbReference type="GO" id="GO:0005739">
    <property type="term" value="C:mitochondrion"/>
    <property type="evidence" value="ECO:0007669"/>
    <property type="project" value="UniProtKB-SubCell"/>
</dbReference>
<comment type="similarity">
    <text evidence="3">Belongs to the EF-Ts family.</text>
</comment>
<protein>
    <recommendedName>
        <fullName evidence="3">Elongation factor Ts, mitochondrial</fullName>
        <shortName evidence="3">EF-Ts</shortName>
        <shortName evidence="3">EF-TsMt</shortName>
    </recommendedName>
</protein>
<keyword evidence="1 3" id="KW-0251">Elongation factor</keyword>